<dbReference type="Proteomes" id="UP000178606">
    <property type="component" value="Unassembled WGS sequence"/>
</dbReference>
<dbReference type="InterPro" id="IPR051399">
    <property type="entry name" value="RNA-guided_DNA_endo/Transpos"/>
</dbReference>
<dbReference type="PANTHER" id="PTHR30405:SF11">
    <property type="entry name" value="RNA-GUIDED DNA ENDONUCLEASE RV2885C-RELATED"/>
    <property type="match status" value="1"/>
</dbReference>
<dbReference type="EMBL" id="MFKF01000380">
    <property type="protein sequence ID" value="OGG45290.1"/>
    <property type="molecule type" value="Genomic_DNA"/>
</dbReference>
<comment type="caution">
    <text evidence="8">The sequence shown here is derived from an EMBL/GenBank/DDBJ whole genome shotgun (WGS) entry which is preliminary data.</text>
</comment>
<evidence type="ECO:0000313" key="9">
    <source>
        <dbReference type="Proteomes" id="UP000178606"/>
    </source>
</evidence>
<reference evidence="8 9" key="1">
    <citation type="journal article" date="2016" name="Nat. Commun.">
        <title>Thousands of microbial genomes shed light on interconnected biogeochemical processes in an aquifer system.</title>
        <authorList>
            <person name="Anantharaman K."/>
            <person name="Brown C.T."/>
            <person name="Hug L.A."/>
            <person name="Sharon I."/>
            <person name="Castelle C.J."/>
            <person name="Probst A.J."/>
            <person name="Thomas B.C."/>
            <person name="Singh A."/>
            <person name="Wilkins M.J."/>
            <person name="Karaoz U."/>
            <person name="Brodie E.L."/>
            <person name="Williams K.H."/>
            <person name="Hubbard S.S."/>
            <person name="Banfield J.F."/>
        </authorList>
    </citation>
    <scope>NUCLEOTIDE SEQUENCE [LARGE SCALE GENOMIC DNA]</scope>
    <source>
        <strain evidence="9">RIFCSPLOWO2_12_FULL_64_10</strain>
    </source>
</reference>
<evidence type="ECO:0000256" key="5">
    <source>
        <dbReference type="ARBA" id="ARBA00023172"/>
    </source>
</evidence>
<dbReference type="InterPro" id="IPR010095">
    <property type="entry name" value="Cas12f1-like_TNB"/>
</dbReference>
<evidence type="ECO:0000259" key="6">
    <source>
        <dbReference type="Pfam" id="PF01385"/>
    </source>
</evidence>
<evidence type="ECO:0000256" key="4">
    <source>
        <dbReference type="ARBA" id="ARBA00023125"/>
    </source>
</evidence>
<comment type="similarity">
    <text evidence="1">In the C-terminal section; belongs to the transposase 35 family.</text>
</comment>
<keyword evidence="4" id="KW-0238">DNA-binding</keyword>
<accession>A0A1F6C869</accession>
<dbReference type="NCBIfam" id="NF040570">
    <property type="entry name" value="guided_TnpB"/>
    <property type="match status" value="1"/>
</dbReference>
<dbReference type="Pfam" id="PF01385">
    <property type="entry name" value="OrfB_IS605"/>
    <property type="match status" value="1"/>
</dbReference>
<dbReference type="NCBIfam" id="TIGR01766">
    <property type="entry name" value="IS200/IS605 family accessory protein TnpB-like domain"/>
    <property type="match status" value="1"/>
</dbReference>
<evidence type="ECO:0000256" key="3">
    <source>
        <dbReference type="ARBA" id="ARBA00022578"/>
    </source>
</evidence>
<gene>
    <name evidence="8" type="ORF">A3F84_10470</name>
</gene>
<dbReference type="InterPro" id="IPR001959">
    <property type="entry name" value="Transposase"/>
</dbReference>
<dbReference type="GO" id="GO:0003677">
    <property type="term" value="F:DNA binding"/>
    <property type="evidence" value="ECO:0007669"/>
    <property type="project" value="UniProtKB-KW"/>
</dbReference>
<organism evidence="8 9">
    <name type="scientific">Handelsmanbacteria sp. (strain RIFCSPLOWO2_12_FULL_64_10)</name>
    <dbReference type="NCBI Taxonomy" id="1817868"/>
    <lineage>
        <taxon>Bacteria</taxon>
        <taxon>Candidatus Handelsmaniibacteriota</taxon>
    </lineage>
</organism>
<feature type="domain" description="Probable transposase IS891/IS1136/IS1341" evidence="6">
    <location>
        <begin position="155"/>
        <end position="247"/>
    </location>
</feature>
<dbReference type="GO" id="GO:0032196">
    <property type="term" value="P:transposition"/>
    <property type="evidence" value="ECO:0007669"/>
    <property type="project" value="UniProtKB-KW"/>
</dbReference>
<keyword evidence="3" id="KW-0815">Transposition</keyword>
<proteinExistence type="inferred from homology"/>
<keyword evidence="5" id="KW-0233">DNA recombination</keyword>
<sequence>MKLTLQTQLLPDKAQDAKLQATVKRFNEAASWLAKRAFESKTANKVALQKLYYGELRALFGLSAQMAIRCIAQVVEAYKRDKAKCPTFRPFAAMPYDQRILSFKGPDRVSLLTLEGRVIIPTIMGRYQSERFTPAVGQSDLVRRKDGKWFLLVVVDVPDGTPIPTTDFIGVDLGIANIATDSEGESFSGGTVKGLRHRHTRLRSKLQAKGTKSAKRLLKKRRRKESLFARHVNHCISKKLVAKAQGTNRGIALEDLKGIRSRIRLRKPQRRIQHSWAFSQLRLFVEYKAKLAGVPVVLVNPRNTSRTCPQCGCVDNANRPSQASFSCVSCAFSGHADYIAAENIRRAAVNRPHADAAD</sequence>
<evidence type="ECO:0000256" key="1">
    <source>
        <dbReference type="ARBA" id="ARBA00008761"/>
    </source>
</evidence>
<dbReference type="AlphaFoldDB" id="A0A1F6C869"/>
<dbReference type="Pfam" id="PF07282">
    <property type="entry name" value="Cas12f1-like_TNB"/>
    <property type="match status" value="1"/>
</dbReference>
<evidence type="ECO:0000313" key="8">
    <source>
        <dbReference type="EMBL" id="OGG45290.1"/>
    </source>
</evidence>
<evidence type="ECO:0000256" key="2">
    <source>
        <dbReference type="ARBA" id="ARBA00011044"/>
    </source>
</evidence>
<dbReference type="GO" id="GO:0006310">
    <property type="term" value="P:DNA recombination"/>
    <property type="evidence" value="ECO:0007669"/>
    <property type="project" value="UniProtKB-KW"/>
</dbReference>
<feature type="domain" description="Cas12f1-like TNB" evidence="7">
    <location>
        <begin position="278"/>
        <end position="344"/>
    </location>
</feature>
<evidence type="ECO:0000259" key="7">
    <source>
        <dbReference type="Pfam" id="PF07282"/>
    </source>
</evidence>
<dbReference type="PANTHER" id="PTHR30405">
    <property type="entry name" value="TRANSPOSASE"/>
    <property type="match status" value="1"/>
</dbReference>
<name>A0A1F6C869_HANXR</name>
<protein>
    <submittedName>
        <fullName evidence="8">Transposase</fullName>
    </submittedName>
</protein>
<comment type="similarity">
    <text evidence="2">In the N-terminal section; belongs to the transposase 2 family.</text>
</comment>